<organism evidence="1">
    <name type="scientific">Ensete ventricosum</name>
    <name type="common">Abyssinian banana</name>
    <name type="synonym">Musa ensete</name>
    <dbReference type="NCBI Taxonomy" id="4639"/>
    <lineage>
        <taxon>Eukaryota</taxon>
        <taxon>Viridiplantae</taxon>
        <taxon>Streptophyta</taxon>
        <taxon>Embryophyta</taxon>
        <taxon>Tracheophyta</taxon>
        <taxon>Spermatophyta</taxon>
        <taxon>Magnoliopsida</taxon>
        <taxon>Liliopsida</taxon>
        <taxon>Zingiberales</taxon>
        <taxon>Musaceae</taxon>
        <taxon>Ensete</taxon>
    </lineage>
</organism>
<dbReference type="EMBL" id="KV876354">
    <property type="protein sequence ID" value="RZR74714.1"/>
    <property type="molecule type" value="Genomic_DNA"/>
</dbReference>
<gene>
    <name evidence="1" type="ORF">BHM03_00041569</name>
</gene>
<name>A0A445MKB0_ENSVE</name>
<evidence type="ECO:0000313" key="1">
    <source>
        <dbReference type="EMBL" id="RZR74714.1"/>
    </source>
</evidence>
<proteinExistence type="predicted"/>
<accession>A0A445MKB0</accession>
<protein>
    <submittedName>
        <fullName evidence="1">Uncharacterized protein</fullName>
    </submittedName>
</protein>
<dbReference type="AlphaFoldDB" id="A0A445MKB0"/>
<reference evidence="1" key="1">
    <citation type="journal article" date="2018" name="Data Brief">
        <title>Genome sequence data from 17 accessions of Ensete ventricosum, a staple food crop for millions in Ethiopia.</title>
        <authorList>
            <person name="Yemataw Z."/>
            <person name="Muzemil S."/>
            <person name="Ambachew D."/>
            <person name="Tripathi L."/>
            <person name="Tesfaye K."/>
            <person name="Chala A."/>
            <person name="Farbos A."/>
            <person name="O'Neill P."/>
            <person name="Moore K."/>
            <person name="Grant M."/>
            <person name="Studholme D.J."/>
        </authorList>
    </citation>
    <scope>NUCLEOTIDE SEQUENCE [LARGE SCALE GENOMIC DNA]</scope>
    <source>
        <tissue evidence="1">Leaf</tissue>
    </source>
</reference>
<dbReference type="Proteomes" id="UP000290560">
    <property type="component" value="Unassembled WGS sequence"/>
</dbReference>
<sequence length="153" mass="16998">MVFRTRRKHANALYGLERDGRQRGPDAITAVLSPCRFPGAVHGGPTASLTRSRRSSRRVFFPLSFIFRSVVIRRRLRHAESDGSTSCFSDPVLCNQSPTGGSRKQRPYLIPSATYHRSKKRNGLLVLPALAMNGDLNREAASLVHSPKKKADV</sequence>